<dbReference type="EMBL" id="LR216287">
    <property type="protein sequence ID" value="VFJ13059.1"/>
    <property type="molecule type" value="Genomic_DNA"/>
</dbReference>
<dbReference type="HAMAP" id="MF_00511">
    <property type="entry name" value="Ribosomal_eS17"/>
    <property type="match status" value="1"/>
</dbReference>
<dbReference type="PANTHER" id="PTHR10732:SF0">
    <property type="entry name" value="40S RIBOSOMAL PROTEIN S17"/>
    <property type="match status" value="1"/>
</dbReference>
<name>A0A484I5Q9_9ARCH</name>
<keyword evidence="2 4" id="KW-0689">Ribosomal protein</keyword>
<sequence length="99" mass="11779">MVKLYYYSERDKIPFIFSYPVDRVKKMANELLERYPDKFSSDFNENKETIKNFAIVRSKELRNRIAGYITSNINRNLAQQNASLSYSEDNPEPREEMAQ</sequence>
<evidence type="ECO:0000313" key="7">
    <source>
        <dbReference type="Proteomes" id="UP000294299"/>
    </source>
</evidence>
<feature type="region of interest" description="Disordered" evidence="5">
    <location>
        <begin position="80"/>
        <end position="99"/>
    </location>
</feature>
<evidence type="ECO:0000313" key="6">
    <source>
        <dbReference type="EMBL" id="VFJ13059.1"/>
    </source>
</evidence>
<evidence type="ECO:0000256" key="5">
    <source>
        <dbReference type="SAM" id="MobiDB-lite"/>
    </source>
</evidence>
<dbReference type="NCBIfam" id="NF002242">
    <property type="entry name" value="PRK01151.1"/>
    <property type="match status" value="1"/>
</dbReference>
<dbReference type="Gene3D" id="1.10.60.20">
    <property type="entry name" value="Ribosomal protein S17e-like"/>
    <property type="match status" value="1"/>
</dbReference>
<keyword evidence="7" id="KW-1185">Reference proteome</keyword>
<dbReference type="GO" id="GO:1990904">
    <property type="term" value="C:ribonucleoprotein complex"/>
    <property type="evidence" value="ECO:0007669"/>
    <property type="project" value="UniProtKB-KW"/>
</dbReference>
<dbReference type="OrthoDB" id="52479at2157"/>
<organism evidence="6 7">
    <name type="scientific">Candidatus Nitrosocosmicus franklandianus</name>
    <dbReference type="NCBI Taxonomy" id="1798806"/>
    <lineage>
        <taxon>Archaea</taxon>
        <taxon>Nitrososphaerota</taxon>
        <taxon>Nitrososphaeria</taxon>
        <taxon>Nitrososphaerales</taxon>
        <taxon>Nitrososphaeraceae</taxon>
        <taxon>Candidatus Nitrosocosmicus</taxon>
    </lineage>
</organism>
<dbReference type="GO" id="GO:0006412">
    <property type="term" value="P:translation"/>
    <property type="evidence" value="ECO:0007669"/>
    <property type="project" value="UniProtKB-UniRule"/>
</dbReference>
<evidence type="ECO:0000256" key="1">
    <source>
        <dbReference type="ARBA" id="ARBA00010444"/>
    </source>
</evidence>
<dbReference type="GO" id="GO:0003735">
    <property type="term" value="F:structural constituent of ribosome"/>
    <property type="evidence" value="ECO:0007669"/>
    <property type="project" value="InterPro"/>
</dbReference>
<reference evidence="6 7" key="1">
    <citation type="submission" date="2019-02" db="EMBL/GenBank/DDBJ databases">
        <authorList>
            <person name="Lehtovirta-Morley E L."/>
        </authorList>
    </citation>
    <scope>NUCLEOTIDE SEQUENCE [LARGE SCALE GENOMIC DNA]</scope>
    <source>
        <strain evidence="6">NFRAN1</strain>
    </source>
</reference>
<dbReference type="PANTHER" id="PTHR10732">
    <property type="entry name" value="40S RIBOSOMAL PROTEIN S17"/>
    <property type="match status" value="1"/>
</dbReference>
<protein>
    <recommendedName>
        <fullName evidence="4">Small ribosomal subunit protein eS17</fullName>
    </recommendedName>
</protein>
<dbReference type="AlphaFoldDB" id="A0A484I5Q9"/>
<dbReference type="SUPFAM" id="SSF116820">
    <property type="entry name" value="Rps17e-like"/>
    <property type="match status" value="1"/>
</dbReference>
<evidence type="ECO:0000256" key="2">
    <source>
        <dbReference type="ARBA" id="ARBA00022980"/>
    </source>
</evidence>
<dbReference type="GO" id="GO:0005840">
    <property type="term" value="C:ribosome"/>
    <property type="evidence" value="ECO:0007669"/>
    <property type="project" value="UniProtKB-KW"/>
</dbReference>
<comment type="similarity">
    <text evidence="1 4">Belongs to the eukaryotic ribosomal protein eS17 family.</text>
</comment>
<gene>
    <name evidence="4" type="primary">rps17e</name>
    <name evidence="6" type="ORF">NFRAN_0737</name>
</gene>
<dbReference type="InterPro" id="IPR001210">
    <property type="entry name" value="Ribosomal_eS17"/>
</dbReference>
<dbReference type="InterPro" id="IPR036401">
    <property type="entry name" value="Ribosomal_eS17_sf"/>
</dbReference>
<evidence type="ECO:0000256" key="4">
    <source>
        <dbReference type="HAMAP-Rule" id="MF_00511"/>
    </source>
</evidence>
<dbReference type="RefSeq" id="WP_197731104.1">
    <property type="nucleotide sequence ID" value="NZ_LR216287.1"/>
</dbReference>
<evidence type="ECO:0000256" key="3">
    <source>
        <dbReference type="ARBA" id="ARBA00023274"/>
    </source>
</evidence>
<dbReference type="Pfam" id="PF00833">
    <property type="entry name" value="Ribosomal_S17e"/>
    <property type="match status" value="1"/>
</dbReference>
<dbReference type="Proteomes" id="UP000294299">
    <property type="component" value="Chromosome NFRAN"/>
</dbReference>
<accession>A0A484I5Q9</accession>
<dbReference type="GeneID" id="39420230"/>
<keyword evidence="3 4" id="KW-0687">Ribonucleoprotein</keyword>
<dbReference type="KEGG" id="nfn:NFRAN_0737"/>
<proteinExistence type="inferred from homology"/>